<sequence>MKKFFLFSLLPFLAYSNINDFNAEKINENYKNNFEIVSTKYTYFHSIKSRKEEKYYLDLMNSIDKNRTVHFQNQIKDIEKIFVRIFKSEKNLVPKVIKYIYFEPIKTEDNYLLNEQVQKIMVAFNANSDSKIFINNTNGNANQFLDRIYSRASKEQVILIENTDKEIFKLIRDEIKKDFPKRNTFTPTEVRLLVISASSKVKEKLALSTTFFNKEFKGVEIDDFSYLDQKRYLLDTTDQDTRNEVFKSFIYGIY</sequence>
<dbReference type="Proteomes" id="UP000526184">
    <property type="component" value="Unassembled WGS sequence"/>
</dbReference>
<comment type="caution">
    <text evidence="1">The sequence shown here is derived from an EMBL/GenBank/DDBJ whole genome shotgun (WGS) entry which is preliminary data.</text>
</comment>
<evidence type="ECO:0000313" key="1">
    <source>
        <dbReference type="EMBL" id="NYV28300.1"/>
    </source>
</evidence>
<dbReference type="EMBL" id="JABMKT010000032">
    <property type="protein sequence ID" value="NYV28300.1"/>
    <property type="molecule type" value="Genomic_DNA"/>
</dbReference>
<dbReference type="AlphaFoldDB" id="A0A7Z0PHW8"/>
<protein>
    <submittedName>
        <fullName evidence="1">Uncharacterized protein</fullName>
    </submittedName>
</protein>
<reference evidence="1 2" key="1">
    <citation type="submission" date="2020-05" db="EMBL/GenBank/DDBJ databases">
        <title>Streptobacillus felis strain LHL191014123.</title>
        <authorList>
            <person name="Fawzy A."/>
            <person name="Rau J."/>
            <person name="Risse K."/>
            <person name="Schauerte N."/>
            <person name="Geiger C."/>
            <person name="Blom J."/>
            <person name="Imirzalioglu C."/>
            <person name="Falgenhauer J."/>
            <person name="Bach A."/>
            <person name="Herden C."/>
            <person name="Eisenberg T."/>
        </authorList>
    </citation>
    <scope>NUCLEOTIDE SEQUENCE [LARGE SCALE GENOMIC DNA]</scope>
    <source>
        <strain evidence="1 2">LHL191014123</strain>
    </source>
</reference>
<gene>
    <name evidence="1" type="ORF">HP397_05730</name>
</gene>
<organism evidence="1 2">
    <name type="scientific">Streptobacillus felis</name>
    <dbReference type="NCBI Taxonomy" id="1384509"/>
    <lineage>
        <taxon>Bacteria</taxon>
        <taxon>Fusobacteriati</taxon>
        <taxon>Fusobacteriota</taxon>
        <taxon>Fusobacteriia</taxon>
        <taxon>Fusobacteriales</taxon>
        <taxon>Leptotrichiaceae</taxon>
        <taxon>Streptobacillus</taxon>
    </lineage>
</organism>
<proteinExistence type="predicted"/>
<dbReference type="RefSeq" id="WP_180136298.1">
    <property type="nucleotide sequence ID" value="NZ_JABMKT010000032.1"/>
</dbReference>
<keyword evidence="2" id="KW-1185">Reference proteome</keyword>
<name>A0A7Z0PHW8_9FUSO</name>
<evidence type="ECO:0000313" key="2">
    <source>
        <dbReference type="Proteomes" id="UP000526184"/>
    </source>
</evidence>
<accession>A0A7Z0PHW8</accession>